<dbReference type="Proteomes" id="UP001152747">
    <property type="component" value="Unassembled WGS sequence"/>
</dbReference>
<evidence type="ECO:0000256" key="1">
    <source>
        <dbReference type="SAM" id="SignalP"/>
    </source>
</evidence>
<evidence type="ECO:0000313" key="4">
    <source>
        <dbReference type="Proteomes" id="UP001152747"/>
    </source>
</evidence>
<dbReference type="EMBL" id="CANHGI010000005">
    <property type="protein sequence ID" value="CAI5451625.1"/>
    <property type="molecule type" value="Genomic_DNA"/>
</dbReference>
<dbReference type="FunFam" id="3.10.100.10:FF:000078">
    <property type="entry name" value="C-type LECtin"/>
    <property type="match status" value="1"/>
</dbReference>
<sequence>MLILFSLLLTTPLIVSQSCNTGGIYSSKFNRCYQYFTAAAQFEYADEQCTNLGGHLASIQNGEENALIQSNAAIIFKSTNNSDFWIGANDLATTGTWSWTDGTVFNYQNWQVGQPQTGADCATQDKTDGTWSTLGCTQYRSFVCVTPPINPVTCPPITTPIPTTCPAPPACPTRGLVSSCDEGWTYFAPTDFCYKVYHNAKFDDAEGNCVLLGGHLASIHSTKENTFVNNIAACGIKEGNIKDLAWIGLHQVGSDWVWTDESATDYLNWAPKQPDNPGKELCVETAPDLSHDKWYENWNNAPCTDIMRAYVCKKASYKN</sequence>
<feature type="domain" description="C-type lectin" evidence="2">
    <location>
        <begin position="193"/>
        <end position="303"/>
    </location>
</feature>
<feature type="chain" id="PRO_5040432074" description="C-type lectin domain-containing protein" evidence="1">
    <location>
        <begin position="17"/>
        <end position="319"/>
    </location>
</feature>
<dbReference type="PROSITE" id="PS50041">
    <property type="entry name" value="C_TYPE_LECTIN_2"/>
    <property type="match status" value="2"/>
</dbReference>
<dbReference type="InterPro" id="IPR016187">
    <property type="entry name" value="CTDL_fold"/>
</dbReference>
<dbReference type="InterPro" id="IPR001304">
    <property type="entry name" value="C-type_lectin-like"/>
</dbReference>
<dbReference type="Pfam" id="PF00059">
    <property type="entry name" value="Lectin_C"/>
    <property type="match status" value="2"/>
</dbReference>
<dbReference type="SMART" id="SM00034">
    <property type="entry name" value="CLECT"/>
    <property type="match status" value="2"/>
</dbReference>
<dbReference type="AlphaFoldDB" id="A0A9P1IT44"/>
<dbReference type="PANTHER" id="PTHR22803">
    <property type="entry name" value="MANNOSE, PHOSPHOLIPASE, LECTIN RECEPTOR RELATED"/>
    <property type="match status" value="1"/>
</dbReference>
<dbReference type="Gene3D" id="3.10.100.10">
    <property type="entry name" value="Mannose-Binding Protein A, subunit A"/>
    <property type="match status" value="2"/>
</dbReference>
<reference evidence="3" key="1">
    <citation type="submission" date="2022-11" db="EMBL/GenBank/DDBJ databases">
        <authorList>
            <person name="Kikuchi T."/>
        </authorList>
    </citation>
    <scope>NUCLEOTIDE SEQUENCE</scope>
    <source>
        <strain evidence="3">PS1010</strain>
    </source>
</reference>
<dbReference type="CDD" id="cd00037">
    <property type="entry name" value="CLECT"/>
    <property type="match status" value="2"/>
</dbReference>
<feature type="signal peptide" evidence="1">
    <location>
        <begin position="1"/>
        <end position="16"/>
    </location>
</feature>
<dbReference type="FunFam" id="3.10.100.10:FF:000091">
    <property type="entry name" value="C-type LECtin"/>
    <property type="match status" value="1"/>
</dbReference>
<proteinExistence type="predicted"/>
<dbReference type="InterPro" id="IPR050111">
    <property type="entry name" value="C-type_lectin/snaclec_domain"/>
</dbReference>
<comment type="caution">
    <text evidence="3">The sequence shown here is derived from an EMBL/GenBank/DDBJ whole genome shotgun (WGS) entry which is preliminary data.</text>
</comment>
<gene>
    <name evidence="3" type="ORF">CAMP_LOCUS14262</name>
</gene>
<keyword evidence="4" id="KW-1185">Reference proteome</keyword>
<evidence type="ECO:0000259" key="2">
    <source>
        <dbReference type="PROSITE" id="PS50041"/>
    </source>
</evidence>
<accession>A0A9P1IT44</accession>
<organism evidence="3 4">
    <name type="scientific">Caenorhabditis angaria</name>
    <dbReference type="NCBI Taxonomy" id="860376"/>
    <lineage>
        <taxon>Eukaryota</taxon>
        <taxon>Metazoa</taxon>
        <taxon>Ecdysozoa</taxon>
        <taxon>Nematoda</taxon>
        <taxon>Chromadorea</taxon>
        <taxon>Rhabditida</taxon>
        <taxon>Rhabditina</taxon>
        <taxon>Rhabditomorpha</taxon>
        <taxon>Rhabditoidea</taxon>
        <taxon>Rhabditidae</taxon>
        <taxon>Peloderinae</taxon>
        <taxon>Caenorhabditis</taxon>
    </lineage>
</organism>
<dbReference type="InterPro" id="IPR016186">
    <property type="entry name" value="C-type_lectin-like/link_sf"/>
</dbReference>
<protein>
    <recommendedName>
        <fullName evidence="2">C-type lectin domain-containing protein</fullName>
    </recommendedName>
</protein>
<name>A0A9P1IT44_9PELO</name>
<dbReference type="OrthoDB" id="5833759at2759"/>
<dbReference type="SUPFAM" id="SSF56436">
    <property type="entry name" value="C-type lectin-like"/>
    <property type="match status" value="2"/>
</dbReference>
<keyword evidence="1" id="KW-0732">Signal</keyword>
<evidence type="ECO:0000313" key="3">
    <source>
        <dbReference type="EMBL" id="CAI5451625.1"/>
    </source>
</evidence>
<feature type="domain" description="C-type lectin" evidence="2">
    <location>
        <begin position="28"/>
        <end position="145"/>
    </location>
</feature>